<evidence type="ECO:0000313" key="2">
    <source>
        <dbReference type="EMBL" id="CAG8702930.1"/>
    </source>
</evidence>
<dbReference type="Proteomes" id="UP000789342">
    <property type="component" value="Unassembled WGS sequence"/>
</dbReference>
<feature type="non-terminal residue" evidence="2">
    <location>
        <position position="1"/>
    </location>
</feature>
<gene>
    <name evidence="2" type="ORF">AMORRO_LOCUS12236</name>
</gene>
<name>A0A9N9HS32_9GLOM</name>
<organism evidence="2 3">
    <name type="scientific">Acaulospora morrowiae</name>
    <dbReference type="NCBI Taxonomy" id="94023"/>
    <lineage>
        <taxon>Eukaryota</taxon>
        <taxon>Fungi</taxon>
        <taxon>Fungi incertae sedis</taxon>
        <taxon>Mucoromycota</taxon>
        <taxon>Glomeromycotina</taxon>
        <taxon>Glomeromycetes</taxon>
        <taxon>Diversisporales</taxon>
        <taxon>Acaulosporaceae</taxon>
        <taxon>Acaulospora</taxon>
    </lineage>
</organism>
<comment type="caution">
    <text evidence="2">The sequence shown here is derived from an EMBL/GenBank/DDBJ whole genome shotgun (WGS) entry which is preliminary data.</text>
</comment>
<dbReference type="OrthoDB" id="10510760at2759"/>
<proteinExistence type="predicted"/>
<feature type="compositionally biased region" description="Basic and acidic residues" evidence="1">
    <location>
        <begin position="262"/>
        <end position="271"/>
    </location>
</feature>
<feature type="region of interest" description="Disordered" evidence="1">
    <location>
        <begin position="255"/>
        <end position="278"/>
    </location>
</feature>
<evidence type="ECO:0000256" key="1">
    <source>
        <dbReference type="SAM" id="MobiDB-lite"/>
    </source>
</evidence>
<dbReference type="EMBL" id="CAJVPV010017503">
    <property type="protein sequence ID" value="CAG8702930.1"/>
    <property type="molecule type" value="Genomic_DNA"/>
</dbReference>
<keyword evidence="3" id="KW-1185">Reference proteome</keyword>
<dbReference type="AlphaFoldDB" id="A0A9N9HS32"/>
<evidence type="ECO:0000313" key="3">
    <source>
        <dbReference type="Proteomes" id="UP000789342"/>
    </source>
</evidence>
<sequence>YLADILEDEVEEESDDEVAPSVQRFLAEYQDYLNTNKSNSILCSKKDDTESDEESDGGASTISFASSSKYTDTTLIESPLSTSPNEKYCFSAAYAGSIFSSQDPSKTMARRSSVTSRMKRKNRFHPNLWKYSSISTCNSLDMTPKALSPTNLSAPSKASISVVDESNNIFAMFDTSERGSSDSSETIKLLRSQLNAMREKGIVVKKEDANSSRDISPLARLITEWSVNIPFLSIFIPKEGTSTVTTVTTVTAVTAGDGNDDNNDKKSDGVGKPEVTSTPTEVVKVDGNNKVPPKNDQFKLFELFVNIMKNGKVKV</sequence>
<protein>
    <submittedName>
        <fullName evidence="2">11809_t:CDS:1</fullName>
    </submittedName>
</protein>
<reference evidence="2" key="1">
    <citation type="submission" date="2021-06" db="EMBL/GenBank/DDBJ databases">
        <authorList>
            <person name="Kallberg Y."/>
            <person name="Tangrot J."/>
            <person name="Rosling A."/>
        </authorList>
    </citation>
    <scope>NUCLEOTIDE SEQUENCE</scope>
    <source>
        <strain evidence="2">CL551</strain>
    </source>
</reference>
<feature type="region of interest" description="Disordered" evidence="1">
    <location>
        <begin position="42"/>
        <end position="63"/>
    </location>
</feature>
<accession>A0A9N9HS32</accession>